<proteinExistence type="predicted"/>
<dbReference type="OrthoDB" id="8897990at2759"/>
<name>A0A8T3D5C2_9TELE</name>
<evidence type="ECO:0000313" key="3">
    <source>
        <dbReference type="Proteomes" id="UP000829720"/>
    </source>
</evidence>
<feature type="region of interest" description="Disordered" evidence="1">
    <location>
        <begin position="1"/>
        <end position="56"/>
    </location>
</feature>
<evidence type="ECO:0000256" key="1">
    <source>
        <dbReference type="SAM" id="MobiDB-lite"/>
    </source>
</evidence>
<reference evidence="2" key="1">
    <citation type="submission" date="2021-01" db="EMBL/GenBank/DDBJ databases">
        <authorList>
            <person name="Zahm M."/>
            <person name="Roques C."/>
            <person name="Cabau C."/>
            <person name="Klopp C."/>
            <person name="Donnadieu C."/>
            <person name="Jouanno E."/>
            <person name="Lampietro C."/>
            <person name="Louis A."/>
            <person name="Herpin A."/>
            <person name="Echchiki A."/>
            <person name="Berthelot C."/>
            <person name="Parey E."/>
            <person name="Roest-Crollius H."/>
            <person name="Braasch I."/>
            <person name="Postlethwait J."/>
            <person name="Bobe J."/>
            <person name="Montfort J."/>
            <person name="Bouchez O."/>
            <person name="Begum T."/>
            <person name="Mejri S."/>
            <person name="Adams A."/>
            <person name="Chen W.-J."/>
            <person name="Guiguen Y."/>
        </authorList>
    </citation>
    <scope>NUCLEOTIDE SEQUENCE</scope>
    <source>
        <tissue evidence="2">Blood</tissue>
    </source>
</reference>
<accession>A0A8T3D5C2</accession>
<dbReference type="AlphaFoldDB" id="A0A8T3D5C2"/>
<sequence length="250" mass="26601">MEQPAASPSDVLGERVSVLPGAGTERAGAAGGPDETVRGAQSAARPSAQTLTWGPTPPAAGQEVFYSRTRAGPFVAVSVGAEFGQGPFWQNQGQSGLLFTGCRLPETTEILKRRAVAMEQPAPRRRSDGSVRECLFFPVLGRNEQERLEALMRRSVERSLQLDHRPKRWTWGGPTPAPAAGQEDFCETPLSALSTVPDLPHDESLPAADQLKNAADSVSAAAVTPPTPDPPIRKRLSSASAALDCKERGK</sequence>
<keyword evidence="3" id="KW-1185">Reference proteome</keyword>
<feature type="region of interest" description="Disordered" evidence="1">
    <location>
        <begin position="166"/>
        <end position="250"/>
    </location>
</feature>
<dbReference type="EMBL" id="JAERUA010000013">
    <property type="protein sequence ID" value="KAI1891252.1"/>
    <property type="molecule type" value="Genomic_DNA"/>
</dbReference>
<organism evidence="2 3">
    <name type="scientific">Albula goreensis</name>
    <dbReference type="NCBI Taxonomy" id="1534307"/>
    <lineage>
        <taxon>Eukaryota</taxon>
        <taxon>Metazoa</taxon>
        <taxon>Chordata</taxon>
        <taxon>Craniata</taxon>
        <taxon>Vertebrata</taxon>
        <taxon>Euteleostomi</taxon>
        <taxon>Actinopterygii</taxon>
        <taxon>Neopterygii</taxon>
        <taxon>Teleostei</taxon>
        <taxon>Albuliformes</taxon>
        <taxon>Albulidae</taxon>
        <taxon>Albula</taxon>
    </lineage>
</organism>
<protein>
    <submittedName>
        <fullName evidence="2">Uncharacterized protein</fullName>
    </submittedName>
</protein>
<gene>
    <name evidence="2" type="ORF">AGOR_G00141860</name>
</gene>
<evidence type="ECO:0000313" key="2">
    <source>
        <dbReference type="EMBL" id="KAI1891252.1"/>
    </source>
</evidence>
<comment type="caution">
    <text evidence="2">The sequence shown here is derived from an EMBL/GenBank/DDBJ whole genome shotgun (WGS) entry which is preliminary data.</text>
</comment>
<dbReference type="Proteomes" id="UP000829720">
    <property type="component" value="Unassembled WGS sequence"/>
</dbReference>